<dbReference type="PROSITE" id="PS50889">
    <property type="entry name" value="S4"/>
    <property type="match status" value="1"/>
</dbReference>
<dbReference type="SMART" id="SM01390">
    <property type="entry name" value="Ribosomal_S4"/>
    <property type="match status" value="1"/>
</dbReference>
<reference evidence="10" key="1">
    <citation type="submission" date="2011-08" db="EMBL/GenBank/DDBJ databases">
        <authorList>
            <person name="Rombauts S."/>
        </authorList>
    </citation>
    <scope>NUCLEOTIDE SEQUENCE</scope>
    <source>
        <strain evidence="10">London</strain>
    </source>
</reference>
<dbReference type="Pfam" id="PF00163">
    <property type="entry name" value="Ribosomal_S4"/>
    <property type="match status" value="1"/>
</dbReference>
<evidence type="ECO:0000256" key="5">
    <source>
        <dbReference type="ARBA" id="ARBA00023242"/>
    </source>
</evidence>
<name>T1KYN8_TETUR</name>
<dbReference type="EnsemblMetazoa" id="tetur27g01350.1">
    <property type="protein sequence ID" value="tetur27g01350.1"/>
    <property type="gene ID" value="tetur27g01350"/>
</dbReference>
<keyword evidence="4 7" id="KW-0694">RNA-binding</keyword>
<accession>T1KYN8</accession>
<dbReference type="STRING" id="32264.T1KYN8"/>
<dbReference type="GO" id="GO:0030515">
    <property type="term" value="F:snoRNA binding"/>
    <property type="evidence" value="ECO:0007669"/>
    <property type="project" value="TreeGrafter"/>
</dbReference>
<dbReference type="GO" id="GO:0034457">
    <property type="term" value="C:Mpp10 complex"/>
    <property type="evidence" value="ECO:0007669"/>
    <property type="project" value="TreeGrafter"/>
</dbReference>
<dbReference type="OrthoDB" id="10248812at2759"/>
<evidence type="ECO:0000256" key="7">
    <source>
        <dbReference type="PROSITE-ProRule" id="PRU00182"/>
    </source>
</evidence>
<evidence type="ECO:0000256" key="1">
    <source>
        <dbReference type="ARBA" id="ARBA00004604"/>
    </source>
</evidence>
<dbReference type="CDD" id="cd00165">
    <property type="entry name" value="S4"/>
    <property type="match status" value="1"/>
</dbReference>
<dbReference type="InterPro" id="IPR001912">
    <property type="entry name" value="Ribosomal_uS4_N"/>
</dbReference>
<comment type="subcellular location">
    <subcellularLocation>
        <location evidence="1">Nucleus</location>
        <location evidence="1">Nucleolus</location>
    </subcellularLocation>
</comment>
<dbReference type="Proteomes" id="UP000015104">
    <property type="component" value="Unassembled WGS sequence"/>
</dbReference>
<comment type="similarity">
    <text evidence="2">Belongs to the universal ribosomal protein uS4 family.</text>
</comment>
<dbReference type="GO" id="GO:0019843">
    <property type="term" value="F:rRNA binding"/>
    <property type="evidence" value="ECO:0007669"/>
    <property type="project" value="InterPro"/>
</dbReference>
<dbReference type="SUPFAM" id="SSF55174">
    <property type="entry name" value="Alpha-L RNA-binding motif"/>
    <property type="match status" value="1"/>
</dbReference>
<dbReference type="KEGG" id="tut:107368488"/>
<evidence type="ECO:0000256" key="4">
    <source>
        <dbReference type="ARBA" id="ARBA00022884"/>
    </source>
</evidence>
<dbReference type="OMA" id="FRIKHEQ"/>
<keyword evidence="5" id="KW-0539">Nucleus</keyword>
<evidence type="ECO:0000313" key="10">
    <source>
        <dbReference type="Proteomes" id="UP000015104"/>
    </source>
</evidence>
<evidence type="ECO:0000256" key="6">
    <source>
        <dbReference type="ARBA" id="ARBA00023274"/>
    </source>
</evidence>
<dbReference type="GO" id="GO:0032040">
    <property type="term" value="C:small-subunit processome"/>
    <property type="evidence" value="ECO:0007669"/>
    <property type="project" value="TreeGrafter"/>
</dbReference>
<keyword evidence="3" id="KW-0690">Ribosome biogenesis</keyword>
<dbReference type="GO" id="GO:0006364">
    <property type="term" value="P:rRNA processing"/>
    <property type="evidence" value="ECO:0007669"/>
    <property type="project" value="TreeGrafter"/>
</dbReference>
<dbReference type="Pfam" id="PF01479">
    <property type="entry name" value="S4"/>
    <property type="match status" value="1"/>
</dbReference>
<gene>
    <name evidence="9" type="primary">107368488</name>
</gene>
<keyword evidence="10" id="KW-1185">Reference proteome</keyword>
<dbReference type="PANTHER" id="PTHR11831:SF1">
    <property type="entry name" value="U3 SMALL NUCLEOLAR RIBONUCLEOPROTEIN PROTEIN IMP3"/>
    <property type="match status" value="1"/>
</dbReference>
<dbReference type="InterPro" id="IPR022801">
    <property type="entry name" value="Ribosomal_uS4"/>
</dbReference>
<dbReference type="EMBL" id="CAEY01000714">
    <property type="status" value="NOT_ANNOTATED_CDS"/>
    <property type="molecule type" value="Genomic_DNA"/>
</dbReference>
<evidence type="ECO:0000256" key="2">
    <source>
        <dbReference type="ARBA" id="ARBA00007465"/>
    </source>
</evidence>
<evidence type="ECO:0000313" key="9">
    <source>
        <dbReference type="EnsemblMetazoa" id="tetur27g01350.1"/>
    </source>
</evidence>
<protein>
    <recommendedName>
        <fullName evidence="8">Small ribosomal subunit protein uS4 N-terminal domain-containing protein</fullName>
    </recommendedName>
</protein>
<feature type="domain" description="Small ribosomal subunit protein uS4 N-terminal" evidence="8">
    <location>
        <begin position="4"/>
        <end position="103"/>
    </location>
</feature>
<dbReference type="PANTHER" id="PTHR11831">
    <property type="entry name" value="30S 40S RIBOSOMAL PROTEIN"/>
    <property type="match status" value="1"/>
</dbReference>
<keyword evidence="6" id="KW-0687">Ribonucleoprotein</keyword>
<reference evidence="9" key="2">
    <citation type="submission" date="2015-06" db="UniProtKB">
        <authorList>
            <consortium name="EnsemblMetazoa"/>
        </authorList>
    </citation>
    <scope>IDENTIFICATION</scope>
</reference>
<sequence length="176" mass="20779">MVRKLKYHERKLLKKVDFINWEGTNIKEISVMRKYHITRDEYTKYNKLAQQIRKLVEKISALPNDQFRIQCSAELTDRLYTCGIIQTKRLKKCSLITAKSFCRRRLPVLMIQSGMFSAPLSVAVKYVKHGHVRVGPNVVKDPALLVNRNQEDFITWTDKFQEKIADYKDDHDDYVD</sequence>
<dbReference type="eggNOG" id="KOG4655">
    <property type="taxonomic scope" value="Eukaryota"/>
</dbReference>
<dbReference type="GO" id="GO:0042274">
    <property type="term" value="P:ribosomal small subunit biogenesis"/>
    <property type="evidence" value="ECO:0007669"/>
    <property type="project" value="TreeGrafter"/>
</dbReference>
<proteinExistence type="inferred from homology"/>
<dbReference type="HOGENOM" id="CLU_097281_0_0_1"/>
<dbReference type="InterPro" id="IPR002942">
    <property type="entry name" value="S4_RNA-bd"/>
</dbReference>
<dbReference type="AlphaFoldDB" id="T1KYN8"/>
<evidence type="ECO:0000256" key="3">
    <source>
        <dbReference type="ARBA" id="ARBA00022517"/>
    </source>
</evidence>
<organism evidence="9 10">
    <name type="scientific">Tetranychus urticae</name>
    <name type="common">Two-spotted spider mite</name>
    <dbReference type="NCBI Taxonomy" id="32264"/>
    <lineage>
        <taxon>Eukaryota</taxon>
        <taxon>Metazoa</taxon>
        <taxon>Ecdysozoa</taxon>
        <taxon>Arthropoda</taxon>
        <taxon>Chelicerata</taxon>
        <taxon>Arachnida</taxon>
        <taxon>Acari</taxon>
        <taxon>Acariformes</taxon>
        <taxon>Trombidiformes</taxon>
        <taxon>Prostigmata</taxon>
        <taxon>Eleutherengona</taxon>
        <taxon>Raphignathae</taxon>
        <taxon>Tetranychoidea</taxon>
        <taxon>Tetranychidae</taxon>
        <taxon>Tetranychus</taxon>
    </lineage>
</organism>
<evidence type="ECO:0000259" key="8">
    <source>
        <dbReference type="SMART" id="SM01390"/>
    </source>
</evidence>